<evidence type="ECO:0000256" key="4">
    <source>
        <dbReference type="SAM" id="SignalP"/>
    </source>
</evidence>
<reference evidence="5 6" key="1">
    <citation type="submission" date="2018-11" db="EMBL/GenBank/DDBJ databases">
        <title>Flavobacterium sp. nov., YIM 102701-2 draft genome.</title>
        <authorList>
            <person name="Li G."/>
            <person name="Jiang Y."/>
        </authorList>
    </citation>
    <scope>NUCLEOTIDE SEQUENCE [LARGE SCALE GENOMIC DNA]</scope>
    <source>
        <strain evidence="5 6">YIM 102701-2</strain>
    </source>
</reference>
<dbReference type="PANTHER" id="PTHR35089:SF1">
    <property type="entry name" value="CHAPERONE PROTEIN SKP"/>
    <property type="match status" value="1"/>
</dbReference>
<gene>
    <name evidence="5" type="ORF">EG240_13205</name>
</gene>
<protein>
    <submittedName>
        <fullName evidence="5">OmpH family outer membrane protein</fullName>
    </submittedName>
</protein>
<dbReference type="InterPro" id="IPR005632">
    <property type="entry name" value="Chaperone_Skp"/>
</dbReference>
<keyword evidence="2 4" id="KW-0732">Signal</keyword>
<accession>A0A3P3W1H1</accession>
<evidence type="ECO:0000256" key="3">
    <source>
        <dbReference type="SAM" id="MobiDB-lite"/>
    </source>
</evidence>
<dbReference type="GO" id="GO:0005829">
    <property type="term" value="C:cytosol"/>
    <property type="evidence" value="ECO:0007669"/>
    <property type="project" value="TreeGrafter"/>
</dbReference>
<dbReference type="PANTHER" id="PTHR35089">
    <property type="entry name" value="CHAPERONE PROTEIN SKP"/>
    <property type="match status" value="1"/>
</dbReference>
<evidence type="ECO:0000313" key="6">
    <source>
        <dbReference type="Proteomes" id="UP000275719"/>
    </source>
</evidence>
<proteinExistence type="inferred from homology"/>
<evidence type="ECO:0000256" key="2">
    <source>
        <dbReference type="ARBA" id="ARBA00022729"/>
    </source>
</evidence>
<name>A0A3P3W1H1_9FLAO</name>
<dbReference type="Pfam" id="PF03938">
    <property type="entry name" value="OmpH"/>
    <property type="match status" value="1"/>
</dbReference>
<feature type="signal peptide" evidence="4">
    <location>
        <begin position="1"/>
        <end position="26"/>
    </location>
</feature>
<dbReference type="InterPro" id="IPR024930">
    <property type="entry name" value="Skp_dom_sf"/>
</dbReference>
<dbReference type="Proteomes" id="UP000275719">
    <property type="component" value="Unassembled WGS sequence"/>
</dbReference>
<evidence type="ECO:0000256" key="1">
    <source>
        <dbReference type="ARBA" id="ARBA00009091"/>
    </source>
</evidence>
<keyword evidence="6" id="KW-1185">Reference proteome</keyword>
<evidence type="ECO:0000313" key="5">
    <source>
        <dbReference type="EMBL" id="RRJ88902.1"/>
    </source>
</evidence>
<dbReference type="GO" id="GO:0051082">
    <property type="term" value="F:unfolded protein binding"/>
    <property type="evidence" value="ECO:0007669"/>
    <property type="project" value="InterPro"/>
</dbReference>
<dbReference type="PROSITE" id="PS51257">
    <property type="entry name" value="PROKAR_LIPOPROTEIN"/>
    <property type="match status" value="1"/>
</dbReference>
<dbReference type="Gene3D" id="3.30.910.20">
    <property type="entry name" value="Skp domain"/>
    <property type="match status" value="1"/>
</dbReference>
<comment type="caution">
    <text evidence="5">The sequence shown here is derived from an EMBL/GenBank/DDBJ whole genome shotgun (WGS) entry which is preliminary data.</text>
</comment>
<organism evidence="5 6">
    <name type="scientific">Paenimyroides tangerinum</name>
    <dbReference type="NCBI Taxonomy" id="2488728"/>
    <lineage>
        <taxon>Bacteria</taxon>
        <taxon>Pseudomonadati</taxon>
        <taxon>Bacteroidota</taxon>
        <taxon>Flavobacteriia</taxon>
        <taxon>Flavobacteriales</taxon>
        <taxon>Flavobacteriaceae</taxon>
        <taxon>Paenimyroides</taxon>
    </lineage>
</organism>
<dbReference type="SMART" id="SM00935">
    <property type="entry name" value="OmpH"/>
    <property type="match status" value="1"/>
</dbReference>
<feature type="compositionally biased region" description="Basic and acidic residues" evidence="3">
    <location>
        <begin position="208"/>
        <end position="218"/>
    </location>
</feature>
<dbReference type="GO" id="GO:0050821">
    <property type="term" value="P:protein stabilization"/>
    <property type="evidence" value="ECO:0007669"/>
    <property type="project" value="TreeGrafter"/>
</dbReference>
<feature type="chain" id="PRO_5018243490" evidence="4">
    <location>
        <begin position="27"/>
        <end position="218"/>
    </location>
</feature>
<dbReference type="SUPFAM" id="SSF111384">
    <property type="entry name" value="OmpH-like"/>
    <property type="match status" value="1"/>
</dbReference>
<dbReference type="AlphaFoldDB" id="A0A3P3W1H1"/>
<sequence>MSYFYKKIIKLLKMKKIFLLVGFAAALISCGDKSETTSTNPETKEISAGSQNIVYIDTEKLMKEYKESVDFESKFKAMSEKMQSELEGDMRRFQNDVADLQKNAQSKGMEWAQQREAELGKRQQTLAQKEQNYMQKFQEESAVERDSLVSKMKKFIKTYGAEKGFDYVLGTGDASTVLYAKEGSDITAEVLKLMNEAYENKATTSDSKTTEDKKETKK</sequence>
<feature type="region of interest" description="Disordered" evidence="3">
    <location>
        <begin position="197"/>
        <end position="218"/>
    </location>
</feature>
<comment type="similarity">
    <text evidence="1">Belongs to the Skp family.</text>
</comment>
<dbReference type="EMBL" id="RQVQ01000037">
    <property type="protein sequence ID" value="RRJ88902.1"/>
    <property type="molecule type" value="Genomic_DNA"/>
</dbReference>